<organism evidence="2 3">
    <name type="scientific">Trifolium pratense</name>
    <name type="common">Red clover</name>
    <dbReference type="NCBI Taxonomy" id="57577"/>
    <lineage>
        <taxon>Eukaryota</taxon>
        <taxon>Viridiplantae</taxon>
        <taxon>Streptophyta</taxon>
        <taxon>Embryophyta</taxon>
        <taxon>Tracheophyta</taxon>
        <taxon>Spermatophyta</taxon>
        <taxon>Magnoliopsida</taxon>
        <taxon>eudicotyledons</taxon>
        <taxon>Gunneridae</taxon>
        <taxon>Pentapetalae</taxon>
        <taxon>rosids</taxon>
        <taxon>fabids</taxon>
        <taxon>Fabales</taxon>
        <taxon>Fabaceae</taxon>
        <taxon>Papilionoideae</taxon>
        <taxon>50 kb inversion clade</taxon>
        <taxon>NPAAA clade</taxon>
        <taxon>Hologalegina</taxon>
        <taxon>IRL clade</taxon>
        <taxon>Trifolieae</taxon>
        <taxon>Trifolium</taxon>
    </lineage>
</organism>
<dbReference type="Proteomes" id="UP000236291">
    <property type="component" value="Unassembled WGS sequence"/>
</dbReference>
<sequence length="45" mass="5426">MLENKCSHEESLKENEETDKINNQQEQFEDEDGKQFSESTDFVWE</sequence>
<accession>A0A2K3LPT0</accession>
<reference evidence="2 3" key="2">
    <citation type="journal article" date="2017" name="Front. Plant Sci.">
        <title>Gene Classification and Mining of Molecular Markers Useful in Red Clover (Trifolium pratense) Breeding.</title>
        <authorList>
            <person name="Istvanek J."/>
            <person name="Dluhosova J."/>
            <person name="Dluhos P."/>
            <person name="Patkova L."/>
            <person name="Nedelnik J."/>
            <person name="Repkova J."/>
        </authorList>
    </citation>
    <scope>NUCLEOTIDE SEQUENCE [LARGE SCALE GENOMIC DNA]</scope>
    <source>
        <strain evidence="3">cv. Tatra</strain>
        <tissue evidence="2">Young leaves</tissue>
    </source>
</reference>
<feature type="region of interest" description="Disordered" evidence="1">
    <location>
        <begin position="1"/>
        <end position="45"/>
    </location>
</feature>
<feature type="compositionally biased region" description="Polar residues" evidence="1">
    <location>
        <begin position="36"/>
        <end position="45"/>
    </location>
</feature>
<protein>
    <submittedName>
        <fullName evidence="2">Uncharacterized protein</fullName>
    </submittedName>
</protein>
<evidence type="ECO:0000313" key="2">
    <source>
        <dbReference type="EMBL" id="PNX80551.1"/>
    </source>
</evidence>
<evidence type="ECO:0000256" key="1">
    <source>
        <dbReference type="SAM" id="MobiDB-lite"/>
    </source>
</evidence>
<feature type="compositionally biased region" description="Basic and acidic residues" evidence="1">
    <location>
        <begin position="1"/>
        <end position="20"/>
    </location>
</feature>
<dbReference type="EMBL" id="ASHM01038159">
    <property type="protein sequence ID" value="PNX80551.1"/>
    <property type="molecule type" value="Genomic_DNA"/>
</dbReference>
<name>A0A2K3LPT0_TRIPR</name>
<evidence type="ECO:0000313" key="3">
    <source>
        <dbReference type="Proteomes" id="UP000236291"/>
    </source>
</evidence>
<reference evidence="2 3" key="1">
    <citation type="journal article" date="2014" name="Am. J. Bot.">
        <title>Genome assembly and annotation for red clover (Trifolium pratense; Fabaceae).</title>
        <authorList>
            <person name="Istvanek J."/>
            <person name="Jaros M."/>
            <person name="Krenek A."/>
            <person name="Repkova J."/>
        </authorList>
    </citation>
    <scope>NUCLEOTIDE SEQUENCE [LARGE SCALE GENOMIC DNA]</scope>
    <source>
        <strain evidence="3">cv. Tatra</strain>
        <tissue evidence="2">Young leaves</tissue>
    </source>
</reference>
<gene>
    <name evidence="2" type="ORF">L195_g036555</name>
</gene>
<proteinExistence type="predicted"/>
<comment type="caution">
    <text evidence="2">The sequence shown here is derived from an EMBL/GenBank/DDBJ whole genome shotgun (WGS) entry which is preliminary data.</text>
</comment>
<dbReference type="AlphaFoldDB" id="A0A2K3LPT0"/>